<dbReference type="AlphaFoldDB" id="A5G8H3"/>
<keyword evidence="3 7" id="KW-0808">Transferase</keyword>
<protein>
    <submittedName>
        <fullName evidence="7">O-acetylhomoserine sulfhydrolase</fullName>
        <ecNumber evidence="7">2.5.1.49</ecNumber>
    </submittedName>
</protein>
<evidence type="ECO:0000256" key="4">
    <source>
        <dbReference type="ARBA" id="ARBA00022898"/>
    </source>
</evidence>
<dbReference type="FunFam" id="3.40.640.10:FF:000046">
    <property type="entry name" value="Cystathionine gamma-lyase"/>
    <property type="match status" value="1"/>
</dbReference>
<keyword evidence="8" id="KW-1185">Reference proteome</keyword>
<reference evidence="7 8" key="1">
    <citation type="submission" date="2007-05" db="EMBL/GenBank/DDBJ databases">
        <title>Complete sequence of Geobacter uraniireducens Rf4.</title>
        <authorList>
            <consortium name="US DOE Joint Genome Institute"/>
            <person name="Copeland A."/>
            <person name="Lucas S."/>
            <person name="Lapidus A."/>
            <person name="Barry K."/>
            <person name="Detter J.C."/>
            <person name="Glavina del Rio T."/>
            <person name="Hammon N."/>
            <person name="Israni S."/>
            <person name="Dalin E."/>
            <person name="Tice H."/>
            <person name="Pitluck S."/>
            <person name="Chertkov O."/>
            <person name="Brettin T."/>
            <person name="Bruce D."/>
            <person name="Han C."/>
            <person name="Schmutz J."/>
            <person name="Larimer F."/>
            <person name="Land M."/>
            <person name="Hauser L."/>
            <person name="Kyrpides N."/>
            <person name="Mikhailova N."/>
            <person name="Shelobolina E."/>
            <person name="Aklujkar M."/>
            <person name="Lovley D."/>
            <person name="Richardson P."/>
        </authorList>
    </citation>
    <scope>NUCLEOTIDE SEQUENCE [LARGE SCALE GENOMIC DNA]</scope>
    <source>
        <strain evidence="7 8">Rf4</strain>
    </source>
</reference>
<comment type="similarity">
    <text evidence="2 6">Belongs to the trans-sulfuration enzymes family.</text>
</comment>
<keyword evidence="7" id="KW-0378">Hydrolase</keyword>
<dbReference type="GO" id="GO:0071269">
    <property type="term" value="P:L-homocysteine biosynthetic process"/>
    <property type="evidence" value="ECO:0007669"/>
    <property type="project" value="TreeGrafter"/>
</dbReference>
<dbReference type="InterPro" id="IPR000277">
    <property type="entry name" value="Cys/Met-Metab_PyrdxlP-dep_enz"/>
</dbReference>
<dbReference type="EMBL" id="CP000698">
    <property type="protein sequence ID" value="ABQ28091.1"/>
    <property type="molecule type" value="Genomic_DNA"/>
</dbReference>
<evidence type="ECO:0000256" key="1">
    <source>
        <dbReference type="ARBA" id="ARBA00001933"/>
    </source>
</evidence>
<dbReference type="Pfam" id="PF01053">
    <property type="entry name" value="Cys_Met_Meta_PP"/>
    <property type="match status" value="1"/>
</dbReference>
<evidence type="ECO:0000256" key="5">
    <source>
        <dbReference type="PIRSR" id="PIRSR001434-2"/>
    </source>
</evidence>
<keyword evidence="4 5" id="KW-0663">Pyridoxal phosphate</keyword>
<dbReference type="PANTHER" id="PTHR43797">
    <property type="entry name" value="HOMOCYSTEINE/CYSTEINE SYNTHASE"/>
    <property type="match status" value="1"/>
</dbReference>
<evidence type="ECO:0000256" key="3">
    <source>
        <dbReference type="ARBA" id="ARBA00022679"/>
    </source>
</evidence>
<evidence type="ECO:0000313" key="8">
    <source>
        <dbReference type="Proteomes" id="UP000006695"/>
    </source>
</evidence>
<dbReference type="GO" id="GO:0019346">
    <property type="term" value="P:transsulfuration"/>
    <property type="evidence" value="ECO:0007669"/>
    <property type="project" value="InterPro"/>
</dbReference>
<evidence type="ECO:0000313" key="7">
    <source>
        <dbReference type="EMBL" id="ABQ28091.1"/>
    </source>
</evidence>
<dbReference type="InterPro" id="IPR006235">
    <property type="entry name" value="OAc-hSer/O-AcSer_sulfhydrylase"/>
</dbReference>
<dbReference type="GO" id="GO:0006535">
    <property type="term" value="P:cysteine biosynthetic process from serine"/>
    <property type="evidence" value="ECO:0007669"/>
    <property type="project" value="TreeGrafter"/>
</dbReference>
<dbReference type="SUPFAM" id="SSF53383">
    <property type="entry name" value="PLP-dependent transferases"/>
    <property type="match status" value="1"/>
</dbReference>
<dbReference type="Proteomes" id="UP000006695">
    <property type="component" value="Chromosome"/>
</dbReference>
<evidence type="ECO:0000256" key="6">
    <source>
        <dbReference type="RuleBase" id="RU362118"/>
    </source>
</evidence>
<dbReference type="GO" id="GO:0004124">
    <property type="term" value="F:cysteine synthase activity"/>
    <property type="evidence" value="ECO:0007669"/>
    <property type="project" value="TreeGrafter"/>
</dbReference>
<sequence length="428" mass="46035">MMGLFYSRGEQMTDRTVKYSFDTLLIHGGLEPGPAGATTVPIVQSSSFAQATAEELEDIFRGRKVGQVYTRVGNPTTESLEKRLALLEGGQAAIATASGMAAITTAVMTIVRSGDEILASSSLFGGTFSLFRDTLSGYGISTTFVDPTDLAAVRNGINDRTRLVFVETIGNPKMDVPDIPAIALIARAAGIPLLVDATVTTPCLARGSDLGADIVIHSTSKFINGTGSAIGGVIIDLGRFDWQSDKFPHFEPFHKKYRAFAFTARARKLIHKDFGACAAPMNSFLLAEGVETLSLRMERHCANAQKLAQFLKAHDRVRWVNYPGLEDSPHHQVAKKLYGDKFGGVLTFGLADKAAAFRFINGVRLAKNLANIGDAKTLVIHPASTICCDYGPEEKGLMGVGEEMVRVSVGIEAINDIIEDFDSALNNL</sequence>
<dbReference type="STRING" id="351605.Gura_3945"/>
<dbReference type="GO" id="GO:0003961">
    <property type="term" value="F:O-acetylhomoserine aminocarboxypropyltransferase activity"/>
    <property type="evidence" value="ECO:0007669"/>
    <property type="project" value="UniProtKB-EC"/>
</dbReference>
<dbReference type="CDD" id="cd00614">
    <property type="entry name" value="CGS_like"/>
    <property type="match status" value="1"/>
</dbReference>
<dbReference type="GO" id="GO:0030170">
    <property type="term" value="F:pyridoxal phosphate binding"/>
    <property type="evidence" value="ECO:0007669"/>
    <property type="project" value="InterPro"/>
</dbReference>
<dbReference type="PANTHER" id="PTHR43797:SF2">
    <property type="entry name" value="HOMOCYSTEINE_CYSTEINE SYNTHASE"/>
    <property type="match status" value="1"/>
</dbReference>
<accession>A5G8H3</accession>
<dbReference type="Gene3D" id="3.40.640.10">
    <property type="entry name" value="Type I PLP-dependent aspartate aminotransferase-like (Major domain)"/>
    <property type="match status" value="1"/>
</dbReference>
<dbReference type="HOGENOM" id="CLU_018986_4_0_7"/>
<dbReference type="InterPro" id="IPR015422">
    <property type="entry name" value="PyrdxlP-dep_Trfase_small"/>
</dbReference>
<dbReference type="GO" id="GO:0016787">
    <property type="term" value="F:hydrolase activity"/>
    <property type="evidence" value="ECO:0007669"/>
    <property type="project" value="UniProtKB-KW"/>
</dbReference>
<feature type="modified residue" description="N6-(pyridoxal phosphate)lysine" evidence="5">
    <location>
        <position position="221"/>
    </location>
</feature>
<evidence type="ECO:0000256" key="2">
    <source>
        <dbReference type="ARBA" id="ARBA00009077"/>
    </source>
</evidence>
<dbReference type="PIRSF" id="PIRSF001434">
    <property type="entry name" value="CGS"/>
    <property type="match status" value="1"/>
</dbReference>
<dbReference type="Gene3D" id="3.90.1150.10">
    <property type="entry name" value="Aspartate Aminotransferase, domain 1"/>
    <property type="match status" value="1"/>
</dbReference>
<gene>
    <name evidence="7" type="ordered locus">Gura_3945</name>
</gene>
<name>A5G8H3_GEOUR</name>
<dbReference type="InterPro" id="IPR015421">
    <property type="entry name" value="PyrdxlP-dep_Trfase_major"/>
</dbReference>
<organism evidence="7 8">
    <name type="scientific">Geotalea uraniireducens (strain Rf4)</name>
    <name type="common">Geobacter uraniireducens</name>
    <dbReference type="NCBI Taxonomy" id="351605"/>
    <lineage>
        <taxon>Bacteria</taxon>
        <taxon>Pseudomonadati</taxon>
        <taxon>Thermodesulfobacteriota</taxon>
        <taxon>Desulfuromonadia</taxon>
        <taxon>Geobacterales</taxon>
        <taxon>Geobacteraceae</taxon>
        <taxon>Geotalea</taxon>
    </lineage>
</organism>
<proteinExistence type="inferred from homology"/>
<comment type="cofactor">
    <cofactor evidence="1 6">
        <name>pyridoxal 5'-phosphate</name>
        <dbReference type="ChEBI" id="CHEBI:597326"/>
    </cofactor>
</comment>
<dbReference type="EC" id="2.5.1.49" evidence="7"/>
<dbReference type="KEGG" id="gur:Gura_3945"/>
<dbReference type="GO" id="GO:0005737">
    <property type="term" value="C:cytoplasm"/>
    <property type="evidence" value="ECO:0007669"/>
    <property type="project" value="TreeGrafter"/>
</dbReference>
<dbReference type="InterPro" id="IPR015424">
    <property type="entry name" value="PyrdxlP-dep_Trfase"/>
</dbReference>